<accession>A0A4Y9FR79</accession>
<evidence type="ECO:0000259" key="2">
    <source>
        <dbReference type="Pfam" id="PF04892"/>
    </source>
</evidence>
<sequence>MTDVLGRKPPRSHARLWVTTLLLLVYAGFVAFVALVTLWPNPDDLEVGGIADRVLRVLYRFGVPEWFGFAELEFTANIAMFVPLGFLLGLALPRRGWWLALFLLPGYSGFIEFTQATALESRVSSLLDVIANTAGGYIGLLLATILRAMIYARDRRVIARAIWERDAETLRARQRPIAQEAAWREPDPTTAVFGGGWQDTSTAPTQRLPF</sequence>
<dbReference type="AlphaFoldDB" id="A0A4Y9FR79"/>
<dbReference type="InterPro" id="IPR006976">
    <property type="entry name" value="VanZ-like"/>
</dbReference>
<feature type="transmembrane region" description="Helical" evidence="1">
    <location>
        <begin position="130"/>
        <end position="150"/>
    </location>
</feature>
<evidence type="ECO:0000256" key="1">
    <source>
        <dbReference type="SAM" id="Phobius"/>
    </source>
</evidence>
<feature type="transmembrane region" description="Helical" evidence="1">
    <location>
        <begin position="99"/>
        <end position="118"/>
    </location>
</feature>
<dbReference type="PANTHER" id="PTHR36834">
    <property type="entry name" value="MEMBRANE PROTEIN-RELATED"/>
    <property type="match status" value="1"/>
</dbReference>
<dbReference type="RefSeq" id="WP_135115269.1">
    <property type="nucleotide sequence ID" value="NZ_JADGLL010000041.1"/>
</dbReference>
<name>A0A4Y9FR79_9MICO</name>
<gene>
    <name evidence="3" type="ORF">E4U02_13035</name>
</gene>
<dbReference type="OrthoDB" id="3787741at2"/>
<feature type="transmembrane region" description="Helical" evidence="1">
    <location>
        <begin position="74"/>
        <end position="92"/>
    </location>
</feature>
<comment type="caution">
    <text evidence="3">The sequence shown here is derived from an EMBL/GenBank/DDBJ whole genome shotgun (WGS) entry which is preliminary data.</text>
</comment>
<keyword evidence="1" id="KW-0472">Membrane</keyword>
<keyword evidence="4" id="KW-1185">Reference proteome</keyword>
<dbReference type="EMBL" id="SPQB01000041">
    <property type="protein sequence ID" value="TFU31711.1"/>
    <property type="molecule type" value="Genomic_DNA"/>
</dbReference>
<proteinExistence type="predicted"/>
<evidence type="ECO:0000313" key="3">
    <source>
        <dbReference type="EMBL" id="TFU31711.1"/>
    </source>
</evidence>
<dbReference type="Proteomes" id="UP000298358">
    <property type="component" value="Unassembled WGS sequence"/>
</dbReference>
<dbReference type="Pfam" id="PF04892">
    <property type="entry name" value="VanZ"/>
    <property type="match status" value="1"/>
</dbReference>
<protein>
    <submittedName>
        <fullName evidence="3">VanZ family protein</fullName>
    </submittedName>
</protein>
<reference evidence="3 4" key="1">
    <citation type="submission" date="2019-03" db="EMBL/GenBank/DDBJ databases">
        <title>Diversity of the mouse oral microbiome.</title>
        <authorList>
            <person name="Joseph S."/>
            <person name="Aduse-Opoku J."/>
            <person name="Curtis M."/>
            <person name="Wade W."/>
            <person name="Hashim A."/>
        </authorList>
    </citation>
    <scope>NUCLEOTIDE SEQUENCE [LARGE SCALE GENOMIC DNA]</scope>
    <source>
        <strain evidence="3 4">P1012</strain>
    </source>
</reference>
<keyword evidence="1" id="KW-0812">Transmembrane</keyword>
<dbReference type="InterPro" id="IPR053150">
    <property type="entry name" value="Teicoplanin_resist-assoc"/>
</dbReference>
<feature type="transmembrane region" description="Helical" evidence="1">
    <location>
        <begin position="16"/>
        <end position="39"/>
    </location>
</feature>
<keyword evidence="1" id="KW-1133">Transmembrane helix</keyword>
<dbReference type="PANTHER" id="PTHR36834:SF1">
    <property type="entry name" value="INTEGRAL MEMBRANE PROTEIN"/>
    <property type="match status" value="1"/>
</dbReference>
<feature type="domain" description="VanZ-like" evidence="2">
    <location>
        <begin position="67"/>
        <end position="146"/>
    </location>
</feature>
<evidence type="ECO:0000313" key="4">
    <source>
        <dbReference type="Proteomes" id="UP000298358"/>
    </source>
</evidence>
<organism evidence="3 4">
    <name type="scientific">Microbacterium paludicola</name>
    <dbReference type="NCBI Taxonomy" id="300019"/>
    <lineage>
        <taxon>Bacteria</taxon>
        <taxon>Bacillati</taxon>
        <taxon>Actinomycetota</taxon>
        <taxon>Actinomycetes</taxon>
        <taxon>Micrococcales</taxon>
        <taxon>Microbacteriaceae</taxon>
        <taxon>Microbacterium</taxon>
    </lineage>
</organism>